<proteinExistence type="predicted"/>
<protein>
    <submittedName>
        <fullName evidence="1">Uncharacterized protein</fullName>
    </submittedName>
</protein>
<reference evidence="1" key="1">
    <citation type="journal article" date="2015" name="Nature">
        <title>Complex archaea that bridge the gap between prokaryotes and eukaryotes.</title>
        <authorList>
            <person name="Spang A."/>
            <person name="Saw J.H."/>
            <person name="Jorgensen S.L."/>
            <person name="Zaremba-Niedzwiedzka K."/>
            <person name="Martijn J."/>
            <person name="Lind A.E."/>
            <person name="van Eijk R."/>
            <person name="Schleper C."/>
            <person name="Guy L."/>
            <person name="Ettema T.J."/>
        </authorList>
    </citation>
    <scope>NUCLEOTIDE SEQUENCE</scope>
</reference>
<dbReference type="AlphaFoldDB" id="A0A0F9UF88"/>
<accession>A0A0F9UF88</accession>
<organism evidence="1">
    <name type="scientific">marine sediment metagenome</name>
    <dbReference type="NCBI Taxonomy" id="412755"/>
    <lineage>
        <taxon>unclassified sequences</taxon>
        <taxon>metagenomes</taxon>
        <taxon>ecological metagenomes</taxon>
    </lineage>
</organism>
<dbReference type="EMBL" id="LAZR01000711">
    <property type="protein sequence ID" value="KKN59896.1"/>
    <property type="molecule type" value="Genomic_DNA"/>
</dbReference>
<name>A0A0F9UF88_9ZZZZ</name>
<comment type="caution">
    <text evidence="1">The sequence shown here is derived from an EMBL/GenBank/DDBJ whole genome shotgun (WGS) entry which is preliminary data.</text>
</comment>
<gene>
    <name evidence="1" type="ORF">LCGC14_0537210</name>
</gene>
<sequence length="189" mass="21622">MRNFIKLRRALENIIKDEIDLIVKPLMDRFDGKIIPFEDEADPARPSVFRDEFEKFLKAEIRSKIKTKIVNNRTIEAVIELGEFDKLGIGDKLDENTTDGLKIIGTIIQGIEGNYVLVTSEMTGGPEGRFGRAFIMLEEQYRKEASSHGWDPNKPIWSFSNFPGRPNFFSNLDLTELVKKIILAFGARK</sequence>
<evidence type="ECO:0000313" key="1">
    <source>
        <dbReference type="EMBL" id="KKN59896.1"/>
    </source>
</evidence>